<evidence type="ECO:0000313" key="8">
    <source>
        <dbReference type="Proteomes" id="UP000315971"/>
    </source>
</evidence>
<dbReference type="GO" id="GO:0003723">
    <property type="term" value="F:RNA binding"/>
    <property type="evidence" value="ECO:0007669"/>
    <property type="project" value="UniProtKB-UniRule"/>
</dbReference>
<feature type="binding site" evidence="5">
    <location>
        <position position="243"/>
    </location>
    <ligand>
        <name>S-adenosyl-L-methionine</name>
        <dbReference type="ChEBI" id="CHEBI:59789"/>
    </ligand>
</feature>
<dbReference type="Gene3D" id="3.40.50.150">
    <property type="entry name" value="Vaccinia Virus protein VP39"/>
    <property type="match status" value="1"/>
</dbReference>
<dbReference type="PROSITE" id="PS51686">
    <property type="entry name" value="SAM_MT_RSMB_NOP"/>
    <property type="match status" value="1"/>
</dbReference>
<keyword evidence="4 5" id="KW-0694">RNA-binding</keyword>
<name>A0A521D1J2_9SPHI</name>
<keyword evidence="1 5" id="KW-0489">Methyltransferase</keyword>
<evidence type="ECO:0000259" key="6">
    <source>
        <dbReference type="PROSITE" id="PS51686"/>
    </source>
</evidence>
<dbReference type="RefSeq" id="WP_142603684.1">
    <property type="nucleotide sequence ID" value="NZ_FXSZ01000005.1"/>
</dbReference>
<evidence type="ECO:0000256" key="4">
    <source>
        <dbReference type="ARBA" id="ARBA00022884"/>
    </source>
</evidence>
<feature type="binding site" evidence="5">
    <location>
        <position position="290"/>
    </location>
    <ligand>
        <name>S-adenosyl-L-methionine</name>
        <dbReference type="ChEBI" id="CHEBI:59789"/>
    </ligand>
</feature>
<dbReference type="PANTHER" id="PTHR22807">
    <property type="entry name" value="NOP2 YEAST -RELATED NOL1/NOP2/FMU SUN DOMAIN-CONTAINING"/>
    <property type="match status" value="1"/>
</dbReference>
<dbReference type="PRINTS" id="PR02008">
    <property type="entry name" value="RCMTFAMILY"/>
</dbReference>
<dbReference type="OrthoDB" id="9810297at2"/>
<dbReference type="GO" id="GO:0009383">
    <property type="term" value="F:rRNA (cytosine-C5-)-methyltransferase activity"/>
    <property type="evidence" value="ECO:0007669"/>
    <property type="project" value="TreeGrafter"/>
</dbReference>
<evidence type="ECO:0000313" key="7">
    <source>
        <dbReference type="EMBL" id="SMO65563.1"/>
    </source>
</evidence>
<dbReference type="AlphaFoldDB" id="A0A521D1J2"/>
<dbReference type="InterPro" id="IPR049560">
    <property type="entry name" value="MeTrfase_RsmB-F_NOP2_cat"/>
</dbReference>
<dbReference type="GO" id="GO:0070475">
    <property type="term" value="P:rRNA base methylation"/>
    <property type="evidence" value="ECO:0007669"/>
    <property type="project" value="TreeGrafter"/>
</dbReference>
<feature type="active site" description="Nucleophile" evidence="5">
    <location>
        <position position="343"/>
    </location>
</feature>
<comment type="caution">
    <text evidence="5">Lacks conserved residue(s) required for the propagation of feature annotation.</text>
</comment>
<feature type="domain" description="SAM-dependent MTase RsmB/NOP-type" evidence="6">
    <location>
        <begin position="131"/>
        <end position="395"/>
    </location>
</feature>
<evidence type="ECO:0000256" key="2">
    <source>
        <dbReference type="ARBA" id="ARBA00022679"/>
    </source>
</evidence>
<dbReference type="Pfam" id="PF01189">
    <property type="entry name" value="Methyltr_RsmB-F"/>
    <property type="match status" value="1"/>
</dbReference>
<sequence>MRFENQLRIAVEIINEYGFEMPLAKFLANYFRKNKQMGSKDRKTASTLLYSYFRVGKSLEGASPEDKILSGLFLCNNEPNALLAHYKPDWNDKMCLSIEEKFKFVHAAFEQFDPKQLFPFTAHLSISIDQNAFVAAQLEQPKLFIRIRKGRVNEVKERMVAEQIEFEIVNENCFSLKNATKIDHLYEGSSNKPFEVQDYSSQLTGTYFNPAKWEKWWDCCAASGGKSLMLFDQEPGIKLLVSDIRESILDNLDERFKAAGIKGYQRKELDLLKNLDPYLPGREFDGIVLDAPCSGSGTWGRTPEMISAFEESKIEWFSTLQKKIATNVAKWLKPGKPLIYITCSAFKEENEAVVEYIQTELGFQLDKMEVLKGYEHTADTMFVARLIKKEVLSSI</sequence>
<evidence type="ECO:0000256" key="1">
    <source>
        <dbReference type="ARBA" id="ARBA00022603"/>
    </source>
</evidence>
<reference evidence="7 8" key="1">
    <citation type="submission" date="2017-05" db="EMBL/GenBank/DDBJ databases">
        <authorList>
            <person name="Varghese N."/>
            <person name="Submissions S."/>
        </authorList>
    </citation>
    <scope>NUCLEOTIDE SEQUENCE [LARGE SCALE GENOMIC DNA]</scope>
    <source>
        <strain evidence="7 8">DSM 21342</strain>
    </source>
</reference>
<proteinExistence type="inferred from homology"/>
<dbReference type="PANTHER" id="PTHR22807:SF61">
    <property type="entry name" value="NOL1_NOP2_SUN FAMILY PROTEIN _ ANTITERMINATION NUSB DOMAIN-CONTAINING PROTEIN"/>
    <property type="match status" value="1"/>
</dbReference>
<dbReference type="GO" id="GO:0005829">
    <property type="term" value="C:cytosol"/>
    <property type="evidence" value="ECO:0007669"/>
    <property type="project" value="TreeGrafter"/>
</dbReference>
<dbReference type="SUPFAM" id="SSF53335">
    <property type="entry name" value="S-adenosyl-L-methionine-dependent methyltransferases"/>
    <property type="match status" value="1"/>
</dbReference>
<accession>A0A521D1J2</accession>
<feature type="binding site" evidence="5">
    <location>
        <position position="270"/>
    </location>
    <ligand>
        <name>S-adenosyl-L-methionine</name>
        <dbReference type="ChEBI" id="CHEBI:59789"/>
    </ligand>
</feature>
<comment type="similarity">
    <text evidence="5">Belongs to the class I-like SAM-binding methyltransferase superfamily. RsmB/NOP family.</text>
</comment>
<dbReference type="InterPro" id="IPR029063">
    <property type="entry name" value="SAM-dependent_MTases_sf"/>
</dbReference>
<keyword evidence="3 5" id="KW-0949">S-adenosyl-L-methionine</keyword>
<dbReference type="InterPro" id="IPR023267">
    <property type="entry name" value="RCMT"/>
</dbReference>
<protein>
    <submittedName>
        <fullName evidence="7">16S rRNA (Cytosine967-C5)-methyltransferase</fullName>
    </submittedName>
</protein>
<evidence type="ECO:0000256" key="5">
    <source>
        <dbReference type="PROSITE-ProRule" id="PRU01023"/>
    </source>
</evidence>
<organism evidence="7 8">
    <name type="scientific">Solitalea koreensis</name>
    <dbReference type="NCBI Taxonomy" id="543615"/>
    <lineage>
        <taxon>Bacteria</taxon>
        <taxon>Pseudomonadati</taxon>
        <taxon>Bacteroidota</taxon>
        <taxon>Sphingobacteriia</taxon>
        <taxon>Sphingobacteriales</taxon>
        <taxon>Sphingobacteriaceae</taxon>
        <taxon>Solitalea</taxon>
    </lineage>
</organism>
<keyword evidence="8" id="KW-1185">Reference proteome</keyword>
<evidence type="ECO:0000256" key="3">
    <source>
        <dbReference type="ARBA" id="ARBA00022691"/>
    </source>
</evidence>
<gene>
    <name evidence="7" type="ORF">SAMN06265350_105127</name>
</gene>
<dbReference type="Proteomes" id="UP000315971">
    <property type="component" value="Unassembled WGS sequence"/>
</dbReference>
<dbReference type="CDD" id="cd02440">
    <property type="entry name" value="AdoMet_MTases"/>
    <property type="match status" value="1"/>
</dbReference>
<keyword evidence="2 5" id="KW-0808">Transferase</keyword>
<dbReference type="EMBL" id="FXSZ01000005">
    <property type="protein sequence ID" value="SMO65563.1"/>
    <property type="molecule type" value="Genomic_DNA"/>
</dbReference>
<dbReference type="InterPro" id="IPR001678">
    <property type="entry name" value="MeTrfase_RsmB-F_NOP2_dom"/>
</dbReference>